<reference evidence="4" key="1">
    <citation type="submission" date="2017-09" db="EMBL/GenBank/DDBJ databases">
        <title>Genome evolution observed in wild isolates of Caulobacter crescentus.</title>
        <authorList>
            <person name="Ely B."/>
            <person name="Wilson K."/>
            <person name="Scott D."/>
        </authorList>
    </citation>
    <scope>NUCLEOTIDE SEQUENCE [LARGE SCALE GENOMIC DNA]</scope>
    <source>
        <strain evidence="4">CB13b1a</strain>
    </source>
</reference>
<dbReference type="GO" id="GO:0005509">
    <property type="term" value="F:calcium ion binding"/>
    <property type="evidence" value="ECO:0007669"/>
    <property type="project" value="InterPro"/>
</dbReference>
<gene>
    <name evidence="3" type="ORF">CA606_08025</name>
</gene>
<dbReference type="InterPro" id="IPR002048">
    <property type="entry name" value="EF_hand_dom"/>
</dbReference>
<feature type="region of interest" description="Disordered" evidence="1">
    <location>
        <begin position="159"/>
        <end position="185"/>
    </location>
</feature>
<dbReference type="AlphaFoldDB" id="A0A290MXH1"/>
<evidence type="ECO:0000313" key="3">
    <source>
        <dbReference type="EMBL" id="ATC32303.1"/>
    </source>
</evidence>
<dbReference type="PROSITE" id="PS00018">
    <property type="entry name" value="EF_HAND_1"/>
    <property type="match status" value="1"/>
</dbReference>
<dbReference type="Proteomes" id="UP000217311">
    <property type="component" value="Chromosome"/>
</dbReference>
<dbReference type="SUPFAM" id="SSF47473">
    <property type="entry name" value="EF-hand"/>
    <property type="match status" value="1"/>
</dbReference>
<feature type="compositionally biased region" description="Gly residues" evidence="1">
    <location>
        <begin position="166"/>
        <end position="175"/>
    </location>
</feature>
<feature type="domain" description="EF-hand" evidence="2">
    <location>
        <begin position="218"/>
        <end position="253"/>
    </location>
</feature>
<sequence length="280" mass="28930">MFLDRETTGLRRHLKAKLVVSIATPLGDTRMMLRSLGLTAALATLLAACASAPPGALGERPGRPGDDGPRGGAGGPQLFISPAGEPFRAPPNAPYPVGAWFAGADANHDGALDREEFIADALRFFAVVDADRSGVIDGFEVSAYENRIAPEIIGGAAPSTLRRGPMGLGQAGDGDVGPRRRPSGGNALQGAALYGLIAEPQPVMASDGDFDRRITRDEATRAAKTRFALLDTDKDGRLHLAELPKTPAQKGLRLGRGGGQGPDRMRGPGGSGGRGGAPRG</sequence>
<evidence type="ECO:0000256" key="1">
    <source>
        <dbReference type="SAM" id="MobiDB-lite"/>
    </source>
</evidence>
<organism evidence="3 4">
    <name type="scientific">Caulobacter vibrioides</name>
    <name type="common">Caulobacter crescentus</name>
    <dbReference type="NCBI Taxonomy" id="155892"/>
    <lineage>
        <taxon>Bacteria</taxon>
        <taxon>Pseudomonadati</taxon>
        <taxon>Pseudomonadota</taxon>
        <taxon>Alphaproteobacteria</taxon>
        <taxon>Caulobacterales</taxon>
        <taxon>Caulobacteraceae</taxon>
        <taxon>Caulobacter</taxon>
    </lineage>
</organism>
<name>A0A290MXH1_CAUVI</name>
<evidence type="ECO:0000313" key="4">
    <source>
        <dbReference type="Proteomes" id="UP000217311"/>
    </source>
</evidence>
<feature type="region of interest" description="Disordered" evidence="1">
    <location>
        <begin position="54"/>
        <end position="82"/>
    </location>
</feature>
<protein>
    <recommendedName>
        <fullName evidence="2">EF-hand domain-containing protein</fullName>
    </recommendedName>
</protein>
<dbReference type="PROSITE" id="PS50222">
    <property type="entry name" value="EF_HAND_2"/>
    <property type="match status" value="1"/>
</dbReference>
<dbReference type="Gene3D" id="1.10.238.10">
    <property type="entry name" value="EF-hand"/>
    <property type="match status" value="1"/>
</dbReference>
<dbReference type="InterPro" id="IPR018247">
    <property type="entry name" value="EF_Hand_1_Ca_BS"/>
</dbReference>
<dbReference type="InterPro" id="IPR011992">
    <property type="entry name" value="EF-hand-dom_pair"/>
</dbReference>
<evidence type="ECO:0000259" key="2">
    <source>
        <dbReference type="PROSITE" id="PS50222"/>
    </source>
</evidence>
<feature type="compositionally biased region" description="Gly residues" evidence="1">
    <location>
        <begin position="254"/>
        <end position="280"/>
    </location>
</feature>
<proteinExistence type="predicted"/>
<accession>A0A290MXH1</accession>
<feature type="compositionally biased region" description="Basic and acidic residues" evidence="1">
    <location>
        <begin position="60"/>
        <end position="69"/>
    </location>
</feature>
<feature type="region of interest" description="Disordered" evidence="1">
    <location>
        <begin position="234"/>
        <end position="280"/>
    </location>
</feature>
<dbReference type="EMBL" id="CP023315">
    <property type="protein sequence ID" value="ATC32303.1"/>
    <property type="molecule type" value="Genomic_DNA"/>
</dbReference>
<dbReference type="Pfam" id="PF13202">
    <property type="entry name" value="EF-hand_5"/>
    <property type="match status" value="1"/>
</dbReference>